<dbReference type="FunFam" id="3.60.21.10:FF:000082">
    <property type="entry name" value="Endopolyphosphatase"/>
    <property type="match status" value="1"/>
</dbReference>
<evidence type="ECO:0000256" key="12">
    <source>
        <dbReference type="PIRNR" id="PIRNR027093"/>
    </source>
</evidence>
<dbReference type="InParanoid" id="A0A074ZLM4"/>
<dbReference type="EMBL" id="KL584750">
    <property type="protein sequence ID" value="KEQ99316.1"/>
    <property type="molecule type" value="Genomic_DNA"/>
</dbReference>
<evidence type="ECO:0000256" key="11">
    <source>
        <dbReference type="ARBA" id="ARBA00023180"/>
    </source>
</evidence>
<dbReference type="PANTHER" id="PTHR10340:SF55">
    <property type="entry name" value="ENDOPOLYPHOSPHATASE"/>
    <property type="match status" value="1"/>
</dbReference>
<dbReference type="GO" id="GO:0000298">
    <property type="term" value="F:endopolyphosphatase activity"/>
    <property type="evidence" value="ECO:0007669"/>
    <property type="project" value="UniProtKB-EC"/>
</dbReference>
<dbReference type="Proteomes" id="UP000030641">
    <property type="component" value="Unassembled WGS sequence"/>
</dbReference>
<feature type="compositionally biased region" description="Acidic residues" evidence="13">
    <location>
        <begin position="636"/>
        <end position="656"/>
    </location>
</feature>
<dbReference type="GO" id="GO:0008081">
    <property type="term" value="F:phosphoric diester hydrolase activity"/>
    <property type="evidence" value="ECO:0007669"/>
    <property type="project" value="TreeGrafter"/>
</dbReference>
<comment type="catalytic activity">
    <reaction evidence="12">
        <text>[phosphate](n+1) + n H2O = (n+1) phosphate + n H(+)</text>
        <dbReference type="Rhea" id="RHEA:22452"/>
        <dbReference type="Rhea" id="RHEA-COMP:14280"/>
        <dbReference type="ChEBI" id="CHEBI:15377"/>
        <dbReference type="ChEBI" id="CHEBI:15378"/>
        <dbReference type="ChEBI" id="CHEBI:16838"/>
        <dbReference type="ChEBI" id="CHEBI:43474"/>
        <dbReference type="EC" id="3.6.1.10"/>
    </reaction>
</comment>
<proteinExistence type="inferred from homology"/>
<keyword evidence="9" id="KW-1133">Transmembrane helix</keyword>
<dbReference type="RefSeq" id="XP_013347812.1">
    <property type="nucleotide sequence ID" value="XM_013492358.1"/>
</dbReference>
<evidence type="ECO:0000256" key="4">
    <source>
        <dbReference type="ARBA" id="ARBA00014458"/>
    </source>
</evidence>
<keyword evidence="16" id="KW-1185">Reference proteome</keyword>
<keyword evidence="11" id="KW-0325">Glycoprotein</keyword>
<dbReference type="OrthoDB" id="348678at2759"/>
<keyword evidence="5 12" id="KW-0926">Vacuole</keyword>
<dbReference type="HOGENOM" id="CLU_013424_1_1_1"/>
<evidence type="ECO:0000256" key="3">
    <source>
        <dbReference type="ARBA" id="ARBA00012459"/>
    </source>
</evidence>
<comment type="function">
    <text evidence="12">Catalyzes the hydrolysis of inorganic polyphosphate (polyP) chains of many hundreds of phosphate residues into shorter lengths.</text>
</comment>
<feature type="compositionally biased region" description="Pro residues" evidence="13">
    <location>
        <begin position="523"/>
        <end position="535"/>
    </location>
</feature>
<feature type="region of interest" description="Disordered" evidence="13">
    <location>
        <begin position="502"/>
        <end position="536"/>
    </location>
</feature>
<keyword evidence="10 12" id="KW-0472">Membrane</keyword>
<gene>
    <name evidence="15" type="ORF">AUEXF2481DRAFT_837</name>
</gene>
<comment type="similarity">
    <text evidence="2">Belongs to the endopolyphosphatase PPN1 family.</text>
</comment>
<evidence type="ECO:0000256" key="9">
    <source>
        <dbReference type="ARBA" id="ARBA00022989"/>
    </source>
</evidence>
<dbReference type="GeneID" id="25371767"/>
<evidence type="ECO:0000256" key="6">
    <source>
        <dbReference type="ARBA" id="ARBA00022692"/>
    </source>
</evidence>
<feature type="compositionally biased region" description="Basic residues" evidence="13">
    <location>
        <begin position="509"/>
        <end position="521"/>
    </location>
</feature>
<dbReference type="FunCoup" id="A0A074ZLM4">
    <property type="interactions" value="198"/>
</dbReference>
<feature type="compositionally biased region" description="Basic residues" evidence="13">
    <location>
        <begin position="660"/>
        <end position="679"/>
    </location>
</feature>
<accession>A0A074ZLM4</accession>
<keyword evidence="6" id="KW-0812">Transmembrane</keyword>
<dbReference type="PIRSF" id="PIRSF027093">
    <property type="entry name" value="EndopolyPtase_N1"/>
    <property type="match status" value="1"/>
</dbReference>
<dbReference type="AlphaFoldDB" id="A0A074ZLM4"/>
<keyword evidence="7 12" id="KW-0378">Hydrolase</keyword>
<dbReference type="InterPro" id="IPR012358">
    <property type="entry name" value="EndopolyPtase_N1"/>
</dbReference>
<evidence type="ECO:0000256" key="13">
    <source>
        <dbReference type="SAM" id="MobiDB-lite"/>
    </source>
</evidence>
<name>A0A074ZLM4_AURSE</name>
<feature type="compositionally biased region" description="Basic residues" evidence="13">
    <location>
        <begin position="408"/>
        <end position="417"/>
    </location>
</feature>
<keyword evidence="14" id="KW-0732">Signal</keyword>
<dbReference type="PANTHER" id="PTHR10340">
    <property type="entry name" value="SPHINGOMYELIN PHOSPHODIESTERASE"/>
    <property type="match status" value="1"/>
</dbReference>
<evidence type="ECO:0000313" key="16">
    <source>
        <dbReference type="Proteomes" id="UP000030641"/>
    </source>
</evidence>
<dbReference type="EC" id="3.6.1.10" evidence="3 12"/>
<dbReference type="STRING" id="1043005.A0A074ZLM4"/>
<keyword evidence="8" id="KW-0735">Signal-anchor</keyword>
<feature type="signal peptide" evidence="14">
    <location>
        <begin position="1"/>
        <end position="22"/>
    </location>
</feature>
<evidence type="ECO:0000256" key="1">
    <source>
        <dbReference type="ARBA" id="ARBA00004576"/>
    </source>
</evidence>
<evidence type="ECO:0000256" key="5">
    <source>
        <dbReference type="ARBA" id="ARBA00022554"/>
    </source>
</evidence>
<dbReference type="GO" id="GO:0006798">
    <property type="term" value="P:polyphosphate catabolic process"/>
    <property type="evidence" value="ECO:0007669"/>
    <property type="project" value="TreeGrafter"/>
</dbReference>
<evidence type="ECO:0000256" key="8">
    <source>
        <dbReference type="ARBA" id="ARBA00022968"/>
    </source>
</evidence>
<feature type="chain" id="PRO_5001705298" description="Endopolyphosphatase" evidence="14">
    <location>
        <begin position="23"/>
        <end position="707"/>
    </location>
</feature>
<dbReference type="GO" id="GO:0005774">
    <property type="term" value="C:vacuolar membrane"/>
    <property type="evidence" value="ECO:0007669"/>
    <property type="project" value="UniProtKB-SubCell"/>
</dbReference>
<dbReference type="GO" id="GO:0004309">
    <property type="term" value="F:exopolyphosphatase activity"/>
    <property type="evidence" value="ECO:0007669"/>
    <property type="project" value="TreeGrafter"/>
</dbReference>
<evidence type="ECO:0000256" key="2">
    <source>
        <dbReference type="ARBA" id="ARBA00010399"/>
    </source>
</evidence>
<dbReference type="OMA" id="WAERYSV"/>
<dbReference type="InterPro" id="IPR041805">
    <property type="entry name" value="ASMase/PPN1_MPP"/>
</dbReference>
<evidence type="ECO:0000256" key="14">
    <source>
        <dbReference type="SAM" id="SignalP"/>
    </source>
</evidence>
<evidence type="ECO:0000313" key="15">
    <source>
        <dbReference type="EMBL" id="KEQ99316.1"/>
    </source>
</evidence>
<dbReference type="InterPro" id="IPR029052">
    <property type="entry name" value="Metallo-depent_PP-like"/>
</dbReference>
<dbReference type="GO" id="GO:0000324">
    <property type="term" value="C:fungal-type vacuole"/>
    <property type="evidence" value="ECO:0007669"/>
    <property type="project" value="TreeGrafter"/>
</dbReference>
<dbReference type="SUPFAM" id="SSF56300">
    <property type="entry name" value="Metallo-dependent phosphatases"/>
    <property type="match status" value="1"/>
</dbReference>
<dbReference type="CDD" id="cd00842">
    <property type="entry name" value="MPP_ASMase"/>
    <property type="match status" value="1"/>
</dbReference>
<reference evidence="15 16" key="1">
    <citation type="journal article" date="2014" name="BMC Genomics">
        <title>Genome sequencing of four Aureobasidium pullulans varieties: biotechnological potential, stress tolerance, and description of new species.</title>
        <authorList>
            <person name="Gostin Ar C."/>
            <person name="Ohm R.A."/>
            <person name="Kogej T."/>
            <person name="Sonjak S."/>
            <person name="Turk M."/>
            <person name="Zajc J."/>
            <person name="Zalar P."/>
            <person name="Grube M."/>
            <person name="Sun H."/>
            <person name="Han J."/>
            <person name="Sharma A."/>
            <person name="Chiniquy J."/>
            <person name="Ngan C.Y."/>
            <person name="Lipzen A."/>
            <person name="Barry K."/>
            <person name="Grigoriev I.V."/>
            <person name="Gunde-Cimerman N."/>
        </authorList>
    </citation>
    <scope>NUCLEOTIDE SEQUENCE [LARGE SCALE GENOMIC DNA]</scope>
    <source>
        <strain evidence="15 16">EXF-2481</strain>
    </source>
</reference>
<feature type="region of interest" description="Disordered" evidence="13">
    <location>
        <begin position="628"/>
        <end position="679"/>
    </location>
</feature>
<sequence>MFYWRASVLSALALSALEPVRASQEPFLDNGASATIRRRQLHGRFLQVTDFHPDPFYKVYSSISEDGACHRGSGPSGYYGAETSDCDSPVSLINATFDWIRDELKDSIDFVIWTGDSARHDNDEKIPRNVQQVVQLNQLLVDKFYEVFGKNQDEPDDDPTNDLVVPVVPTFGNNDILPHNIFERGPNTWTRRYLDIWRTFIPEVQKHSFDQGGWFYVDVIPNHLAVVSLNSLYFFNSNSAVDGCAAKSEPGYRQLDWLRIQLQYLRDRNMKAIITGHVPPARTSNKSNWDETCWQKYTLWMHQYRDVIAGTLYGHMNTDHFIVQDFHDVDDNVVDGYEIIQGSNNRGLLSVEEPKFGIQSATSYLKDLRDSWSKLPRPEVNRAHKASDMFEGGLERGHLEQDVETNKKGKKHKGKKPHGPDDYDSEIGGQYAERFSVSHVSPSVVPNYFPTIRVYEYNITGLERKSPRGYLDTFEQYPMDTAERLDDIDEHDLDEKAMVEDDELEAERKKKKKKPKKHRFTVPKPPSKSAPPGPAYSPQSLTLLGFVQYYANLTRINNDFFADDVEQQRWKDGKHHGKAPFDDDRTPHPTNFTYEVLYDTRKDKIYKLKDLTTRSYLRLAQRIAGVKPRKYGSEISEADPNEVDDDEAFDTDESDLDMNKKKHKKKGKKKGDKKKKSRRDNKAWYTFVMRAFVNTVDPDDIEEEFGP</sequence>
<feature type="region of interest" description="Disordered" evidence="13">
    <location>
        <begin position="383"/>
        <end position="427"/>
    </location>
</feature>
<evidence type="ECO:0000256" key="10">
    <source>
        <dbReference type="ARBA" id="ARBA00023136"/>
    </source>
</evidence>
<protein>
    <recommendedName>
        <fullName evidence="4 12">Endopolyphosphatase</fullName>
        <ecNumber evidence="3 12">3.6.1.10</ecNumber>
    </recommendedName>
</protein>
<comment type="subcellular location">
    <subcellularLocation>
        <location evidence="1">Vacuole membrane</location>
        <topology evidence="1">Single-pass type II membrane protein</topology>
    </subcellularLocation>
</comment>
<feature type="compositionally biased region" description="Basic and acidic residues" evidence="13">
    <location>
        <begin position="383"/>
        <end position="407"/>
    </location>
</feature>
<organism evidence="15 16">
    <name type="scientific">Aureobasidium subglaciale (strain EXF-2481)</name>
    <name type="common">Aureobasidium pullulans var. subglaciale</name>
    <dbReference type="NCBI Taxonomy" id="1043005"/>
    <lineage>
        <taxon>Eukaryota</taxon>
        <taxon>Fungi</taxon>
        <taxon>Dikarya</taxon>
        <taxon>Ascomycota</taxon>
        <taxon>Pezizomycotina</taxon>
        <taxon>Dothideomycetes</taxon>
        <taxon>Dothideomycetidae</taxon>
        <taxon>Dothideales</taxon>
        <taxon>Saccotheciaceae</taxon>
        <taxon>Aureobasidium</taxon>
    </lineage>
</organism>
<evidence type="ECO:0000256" key="7">
    <source>
        <dbReference type="ARBA" id="ARBA00022801"/>
    </source>
</evidence>